<dbReference type="GO" id="GO:0006493">
    <property type="term" value="P:protein O-linked glycosylation"/>
    <property type="evidence" value="ECO:0007669"/>
    <property type="project" value="TreeGrafter"/>
</dbReference>
<dbReference type="OrthoDB" id="115198at2759"/>
<evidence type="ECO:0000256" key="11">
    <source>
        <dbReference type="RuleBase" id="RU363063"/>
    </source>
</evidence>
<evidence type="ECO:0000256" key="5">
    <source>
        <dbReference type="ARBA" id="ARBA00022692"/>
    </source>
</evidence>
<accession>A0A0T6BGP0</accession>
<feature type="transmembrane region" description="Helical" evidence="11">
    <location>
        <begin position="7"/>
        <end position="27"/>
    </location>
</feature>
<keyword evidence="8 11" id="KW-0333">Golgi apparatus</keyword>
<evidence type="ECO:0000313" key="13">
    <source>
        <dbReference type="Proteomes" id="UP000051574"/>
    </source>
</evidence>
<keyword evidence="9 11" id="KW-0472">Membrane</keyword>
<dbReference type="GO" id="GO:0000139">
    <property type="term" value="C:Golgi membrane"/>
    <property type="evidence" value="ECO:0007669"/>
    <property type="project" value="UniProtKB-SubCell"/>
</dbReference>
<keyword evidence="7 11" id="KW-1133">Transmembrane helix</keyword>
<dbReference type="EC" id="2.4.1.-" evidence="11"/>
<evidence type="ECO:0000256" key="9">
    <source>
        <dbReference type="ARBA" id="ARBA00023136"/>
    </source>
</evidence>
<dbReference type="Gene3D" id="3.90.550.50">
    <property type="match status" value="1"/>
</dbReference>
<comment type="similarity">
    <text evidence="2 11">Belongs to the glycosyltransferase 31 family.</text>
</comment>
<dbReference type="EMBL" id="LJIG01000423">
    <property type="protein sequence ID" value="KRT86517.1"/>
    <property type="molecule type" value="Genomic_DNA"/>
</dbReference>
<dbReference type="GO" id="GO:0016758">
    <property type="term" value="F:hexosyltransferase activity"/>
    <property type="evidence" value="ECO:0007669"/>
    <property type="project" value="InterPro"/>
</dbReference>
<evidence type="ECO:0000256" key="4">
    <source>
        <dbReference type="ARBA" id="ARBA00022679"/>
    </source>
</evidence>
<dbReference type="Proteomes" id="UP000051574">
    <property type="component" value="Unassembled WGS sequence"/>
</dbReference>
<name>A0A0T6BGP0_9SCAR</name>
<dbReference type="AlphaFoldDB" id="A0A0T6BGP0"/>
<evidence type="ECO:0000313" key="12">
    <source>
        <dbReference type="EMBL" id="KRT86517.1"/>
    </source>
</evidence>
<keyword evidence="10" id="KW-0325">Glycoprotein</keyword>
<dbReference type="PANTHER" id="PTHR11214:SF376">
    <property type="entry name" value="HEXOSYLTRANSFERASE"/>
    <property type="match status" value="1"/>
</dbReference>
<dbReference type="PANTHER" id="PTHR11214">
    <property type="entry name" value="BETA-1,3-N-ACETYLGLUCOSAMINYLTRANSFERASE"/>
    <property type="match status" value="1"/>
</dbReference>
<dbReference type="Pfam" id="PF01762">
    <property type="entry name" value="Galactosyl_T"/>
    <property type="match status" value="1"/>
</dbReference>
<comment type="subcellular location">
    <subcellularLocation>
        <location evidence="1 11">Golgi apparatus membrane</location>
        <topology evidence="1 11">Single-pass type II membrane protein</topology>
    </subcellularLocation>
</comment>
<keyword evidence="13" id="KW-1185">Reference proteome</keyword>
<evidence type="ECO:0000256" key="2">
    <source>
        <dbReference type="ARBA" id="ARBA00008661"/>
    </source>
</evidence>
<proteinExistence type="inferred from homology"/>
<gene>
    <name evidence="12" type="ORF">AMK59_423</name>
</gene>
<keyword evidence="4" id="KW-0808">Transferase</keyword>
<evidence type="ECO:0000256" key="8">
    <source>
        <dbReference type="ARBA" id="ARBA00023034"/>
    </source>
</evidence>
<evidence type="ECO:0000256" key="10">
    <source>
        <dbReference type="ARBA" id="ARBA00023180"/>
    </source>
</evidence>
<evidence type="ECO:0000256" key="7">
    <source>
        <dbReference type="ARBA" id="ARBA00022989"/>
    </source>
</evidence>
<keyword evidence="6 11" id="KW-0735">Signal-anchor</keyword>
<organism evidence="12 13">
    <name type="scientific">Oryctes borbonicus</name>
    <dbReference type="NCBI Taxonomy" id="1629725"/>
    <lineage>
        <taxon>Eukaryota</taxon>
        <taxon>Metazoa</taxon>
        <taxon>Ecdysozoa</taxon>
        <taxon>Arthropoda</taxon>
        <taxon>Hexapoda</taxon>
        <taxon>Insecta</taxon>
        <taxon>Pterygota</taxon>
        <taxon>Neoptera</taxon>
        <taxon>Endopterygota</taxon>
        <taxon>Coleoptera</taxon>
        <taxon>Polyphaga</taxon>
        <taxon>Scarabaeiformia</taxon>
        <taxon>Scarabaeidae</taxon>
        <taxon>Dynastinae</taxon>
        <taxon>Oryctes</taxon>
    </lineage>
</organism>
<protein>
    <recommendedName>
        <fullName evidence="11">Hexosyltransferase</fullName>
        <ecNumber evidence="11">2.4.1.-</ecNumber>
    </recommendedName>
</protein>
<dbReference type="InterPro" id="IPR002659">
    <property type="entry name" value="Glyco_trans_31"/>
</dbReference>
<comment type="caution">
    <text evidence="12">The sequence shown here is derived from an EMBL/GenBank/DDBJ whole genome shotgun (WGS) entry which is preliminary data.</text>
</comment>
<keyword evidence="5 11" id="KW-0812">Transmembrane</keyword>
<evidence type="ECO:0000256" key="3">
    <source>
        <dbReference type="ARBA" id="ARBA00022676"/>
    </source>
</evidence>
<reference evidence="12 13" key="1">
    <citation type="submission" date="2015-09" db="EMBL/GenBank/DDBJ databases">
        <title>Draft genome of the scarab beetle Oryctes borbonicus.</title>
        <authorList>
            <person name="Meyer J.M."/>
            <person name="Markov G.V."/>
            <person name="Baskaran P."/>
            <person name="Herrmann M."/>
            <person name="Sommer R.J."/>
            <person name="Roedelsperger C."/>
        </authorList>
    </citation>
    <scope>NUCLEOTIDE SEQUENCE [LARGE SCALE GENOMIC DNA]</scope>
    <source>
        <strain evidence="12">OB123</strain>
        <tissue evidence="12">Whole animal</tissue>
    </source>
</reference>
<evidence type="ECO:0000256" key="1">
    <source>
        <dbReference type="ARBA" id="ARBA00004323"/>
    </source>
</evidence>
<dbReference type="FunFam" id="3.90.550.50:FF:000001">
    <property type="entry name" value="Hexosyltransferase"/>
    <property type="match status" value="1"/>
</dbReference>
<keyword evidence="3 11" id="KW-0328">Glycosyltransferase</keyword>
<sequence>MHEKRFRIIYGVLVIFFLLLLSVWQVMIALETTVVRYEGPAYKINPTNYTYVYPIHTLPTGDYNRLIDLEGFYFQIMDSVCNDTNLLLLILIHSAPENFEKRQIIRDTWGQPREGVKVIFMLGETNNEILEDQLEKENEKYRDFAQGNFVDTYRNMTYKHVMVLKYAIYHCPQAKYILKTDDDLLVNIEMVLYFLKEHLSPNGVSNLLLCRLEKNAVVFRSYRSKWRVSVKEYPYRTYPTYCAGFALMYSPDIVFALYRKAQITDYFWIDDVHVTGTLAKQANVTHTDASQFILSAKNADYILNGNEYHHQYFYGPENLSKKQIFLLWNAHLRDSNEKFKYSIN</sequence>
<evidence type="ECO:0000256" key="6">
    <source>
        <dbReference type="ARBA" id="ARBA00022968"/>
    </source>
</evidence>